<sequence>MRRSLHFKLELRQDWQLQIPNQEEKQRLVFEQKKHQPMEEEEIDFSDGQHGPLFNNNAKSDVANMKLNRDLQWRDLALQVTENIMENMAENEEPKNFQEAWNHPDEY</sequence>
<protein>
    <submittedName>
        <fullName evidence="1">Uncharacterized protein</fullName>
    </submittedName>
</protein>
<gene>
    <name evidence="1" type="ORF">CYCCA115_LOCUS15776</name>
</gene>
<dbReference type="AlphaFoldDB" id="A0AAD2FX63"/>
<accession>A0AAD2FX63</accession>
<comment type="caution">
    <text evidence="1">The sequence shown here is derived from an EMBL/GenBank/DDBJ whole genome shotgun (WGS) entry which is preliminary data.</text>
</comment>
<dbReference type="EMBL" id="CAKOGP040001891">
    <property type="protein sequence ID" value="CAJ1955490.1"/>
    <property type="molecule type" value="Genomic_DNA"/>
</dbReference>
<evidence type="ECO:0000313" key="1">
    <source>
        <dbReference type="EMBL" id="CAJ1955490.1"/>
    </source>
</evidence>
<proteinExistence type="predicted"/>
<name>A0AAD2FX63_9STRA</name>
<dbReference type="Proteomes" id="UP001295423">
    <property type="component" value="Unassembled WGS sequence"/>
</dbReference>
<organism evidence="1 2">
    <name type="scientific">Cylindrotheca closterium</name>
    <dbReference type="NCBI Taxonomy" id="2856"/>
    <lineage>
        <taxon>Eukaryota</taxon>
        <taxon>Sar</taxon>
        <taxon>Stramenopiles</taxon>
        <taxon>Ochrophyta</taxon>
        <taxon>Bacillariophyta</taxon>
        <taxon>Bacillariophyceae</taxon>
        <taxon>Bacillariophycidae</taxon>
        <taxon>Bacillariales</taxon>
        <taxon>Bacillariaceae</taxon>
        <taxon>Cylindrotheca</taxon>
    </lineage>
</organism>
<keyword evidence="2" id="KW-1185">Reference proteome</keyword>
<reference evidence="1" key="1">
    <citation type="submission" date="2023-08" db="EMBL/GenBank/DDBJ databases">
        <authorList>
            <person name="Audoor S."/>
            <person name="Bilcke G."/>
        </authorList>
    </citation>
    <scope>NUCLEOTIDE SEQUENCE</scope>
</reference>
<evidence type="ECO:0000313" key="2">
    <source>
        <dbReference type="Proteomes" id="UP001295423"/>
    </source>
</evidence>